<dbReference type="EMBL" id="CAJOBA010065428">
    <property type="protein sequence ID" value="CAF4358559.1"/>
    <property type="molecule type" value="Genomic_DNA"/>
</dbReference>
<gene>
    <name evidence="1" type="ORF">OVA965_LOCUS40056</name>
    <name evidence="2" type="ORF">TMI583_LOCUS41453</name>
</gene>
<dbReference type="EMBL" id="CAJNOK010042710">
    <property type="protein sequence ID" value="CAF1565508.1"/>
    <property type="molecule type" value="Genomic_DNA"/>
</dbReference>
<comment type="caution">
    <text evidence="2">The sequence shown here is derived from an EMBL/GenBank/DDBJ whole genome shotgun (WGS) entry which is preliminary data.</text>
</comment>
<reference evidence="2" key="1">
    <citation type="submission" date="2021-02" db="EMBL/GenBank/DDBJ databases">
        <authorList>
            <person name="Nowell W R."/>
        </authorList>
    </citation>
    <scope>NUCLEOTIDE SEQUENCE</scope>
</reference>
<accession>A0A8S2URF1</accession>
<proteinExistence type="predicted"/>
<dbReference type="Proteomes" id="UP000682733">
    <property type="component" value="Unassembled WGS sequence"/>
</dbReference>
<protein>
    <submittedName>
        <fullName evidence="2">Uncharacterized protein</fullName>
    </submittedName>
</protein>
<dbReference type="Proteomes" id="UP000677228">
    <property type="component" value="Unassembled WGS sequence"/>
</dbReference>
<dbReference type="AlphaFoldDB" id="A0A8S2URF1"/>
<sequence length="93" mass="10629">MLPLLCEMLLFEGGGECPVMLCPFVSPIGTWVPFLDPWWPPLLCLLSDECPLLLPFDLAYMQQHTSAKTYNSQTDAMEDKKRFNTLTSTIWMV</sequence>
<organism evidence="2 3">
    <name type="scientific">Didymodactylos carnosus</name>
    <dbReference type="NCBI Taxonomy" id="1234261"/>
    <lineage>
        <taxon>Eukaryota</taxon>
        <taxon>Metazoa</taxon>
        <taxon>Spiralia</taxon>
        <taxon>Gnathifera</taxon>
        <taxon>Rotifera</taxon>
        <taxon>Eurotatoria</taxon>
        <taxon>Bdelloidea</taxon>
        <taxon>Philodinida</taxon>
        <taxon>Philodinidae</taxon>
        <taxon>Didymodactylos</taxon>
    </lineage>
</organism>
<name>A0A8S2URF1_9BILA</name>
<evidence type="ECO:0000313" key="2">
    <source>
        <dbReference type="EMBL" id="CAF4358559.1"/>
    </source>
</evidence>
<evidence type="ECO:0000313" key="1">
    <source>
        <dbReference type="EMBL" id="CAF1565508.1"/>
    </source>
</evidence>
<evidence type="ECO:0000313" key="3">
    <source>
        <dbReference type="Proteomes" id="UP000682733"/>
    </source>
</evidence>